<dbReference type="NCBIfam" id="NF007113">
    <property type="entry name" value="PRK09562.1"/>
    <property type="match status" value="1"/>
</dbReference>
<sequence>MTRRPVEPRTASDAVVFDRKAGIERLLEIMARLRAPDGCPWDREQTFATIAPYTVEEACEVADAIASGDMGHLREELGDLLLQVVYHAHMAEEADEFDFDAVVAAVSDKMLRRHPHVFGDAPGAPRADPASVDWEGMKAAERAARGETRESVLDGVPSTLAALTRAVKLTKRAATVGFDWTDPRDVLSKIAEETRELVDELPQGDHDRIEEEYGDLLFVMANLARHLKVDPEAALRRANAKFERRFRGIEDALKAEGRRPDDATLAEMDAIWNAVKAREKARG</sequence>
<gene>
    <name evidence="6" type="primary">mazG</name>
    <name evidence="6" type="ORF">H0I76_00835</name>
</gene>
<dbReference type="SUPFAM" id="SSF101386">
    <property type="entry name" value="all-alpha NTP pyrophosphatases"/>
    <property type="match status" value="2"/>
</dbReference>
<dbReference type="GO" id="GO:0006950">
    <property type="term" value="P:response to stress"/>
    <property type="evidence" value="ECO:0007669"/>
    <property type="project" value="UniProtKB-ARBA"/>
</dbReference>
<comment type="catalytic activity">
    <reaction evidence="1">
        <text>ATP + H2O = AMP + diphosphate + H(+)</text>
        <dbReference type="Rhea" id="RHEA:14245"/>
        <dbReference type="ChEBI" id="CHEBI:15377"/>
        <dbReference type="ChEBI" id="CHEBI:15378"/>
        <dbReference type="ChEBI" id="CHEBI:30616"/>
        <dbReference type="ChEBI" id="CHEBI:33019"/>
        <dbReference type="ChEBI" id="CHEBI:456215"/>
        <dbReference type="EC" id="3.6.1.8"/>
    </reaction>
</comment>
<evidence type="ECO:0000256" key="4">
    <source>
        <dbReference type="ARBA" id="ARBA00074799"/>
    </source>
</evidence>
<keyword evidence="6" id="KW-0378">Hydrolase</keyword>
<evidence type="ECO:0000313" key="7">
    <source>
        <dbReference type="Proteomes" id="UP000655420"/>
    </source>
</evidence>
<comment type="similarity">
    <text evidence="2">Belongs to the nucleoside triphosphate pyrophosphohydrolase family.</text>
</comment>
<dbReference type="GO" id="GO:0046052">
    <property type="term" value="P:UTP catabolic process"/>
    <property type="evidence" value="ECO:0007669"/>
    <property type="project" value="TreeGrafter"/>
</dbReference>
<dbReference type="GO" id="GO:0046076">
    <property type="term" value="P:dTTP catabolic process"/>
    <property type="evidence" value="ECO:0007669"/>
    <property type="project" value="TreeGrafter"/>
</dbReference>
<dbReference type="CDD" id="cd11529">
    <property type="entry name" value="NTP-PPase_MazG_Cterm"/>
    <property type="match status" value="1"/>
</dbReference>
<dbReference type="NCBIfam" id="TIGR00444">
    <property type="entry name" value="mazG"/>
    <property type="match status" value="1"/>
</dbReference>
<evidence type="ECO:0000259" key="5">
    <source>
        <dbReference type="Pfam" id="PF03819"/>
    </source>
</evidence>
<dbReference type="FunFam" id="1.10.287.1080:FF:000003">
    <property type="entry name" value="Nucleoside triphosphate pyrophosphohydrolase"/>
    <property type="match status" value="1"/>
</dbReference>
<name>A0A8J7SA08_9RHOB</name>
<evidence type="ECO:0000313" key="6">
    <source>
        <dbReference type="EMBL" id="MBK0397723.1"/>
    </source>
</evidence>
<dbReference type="Pfam" id="PF03819">
    <property type="entry name" value="MazG"/>
    <property type="match status" value="2"/>
</dbReference>
<dbReference type="PANTHER" id="PTHR30522:SF0">
    <property type="entry name" value="NUCLEOSIDE TRIPHOSPHATE PYROPHOSPHOHYDROLASE"/>
    <property type="match status" value="1"/>
</dbReference>
<dbReference type="Proteomes" id="UP000655420">
    <property type="component" value="Unassembled WGS sequence"/>
</dbReference>
<dbReference type="GO" id="GO:0046081">
    <property type="term" value="P:dUTP catabolic process"/>
    <property type="evidence" value="ECO:0007669"/>
    <property type="project" value="TreeGrafter"/>
</dbReference>
<dbReference type="EC" id="3.6.1.8" evidence="3"/>
<dbReference type="RefSeq" id="WP_200605775.1">
    <property type="nucleotide sequence ID" value="NZ_JAEHHL010000001.1"/>
</dbReference>
<dbReference type="FunFam" id="1.10.287.1080:FF:000001">
    <property type="entry name" value="Nucleoside triphosphate pyrophosphohydrolase"/>
    <property type="match status" value="1"/>
</dbReference>
<evidence type="ECO:0000256" key="1">
    <source>
        <dbReference type="ARBA" id="ARBA00052141"/>
    </source>
</evidence>
<evidence type="ECO:0000256" key="2">
    <source>
        <dbReference type="ARBA" id="ARBA00061115"/>
    </source>
</evidence>
<dbReference type="AlphaFoldDB" id="A0A8J7SA08"/>
<dbReference type="EMBL" id="JAEHHL010000001">
    <property type="protein sequence ID" value="MBK0397723.1"/>
    <property type="molecule type" value="Genomic_DNA"/>
</dbReference>
<dbReference type="GO" id="GO:0006203">
    <property type="term" value="P:dGTP catabolic process"/>
    <property type="evidence" value="ECO:0007669"/>
    <property type="project" value="TreeGrafter"/>
</dbReference>
<proteinExistence type="inferred from homology"/>
<evidence type="ECO:0000256" key="3">
    <source>
        <dbReference type="ARBA" id="ARBA00066372"/>
    </source>
</evidence>
<dbReference type="GO" id="GO:0046061">
    <property type="term" value="P:dATP catabolic process"/>
    <property type="evidence" value="ECO:0007669"/>
    <property type="project" value="TreeGrafter"/>
</dbReference>
<accession>A0A8J7SA08</accession>
<reference evidence="6" key="1">
    <citation type="submission" date="2020-12" db="EMBL/GenBank/DDBJ databases">
        <title>Bacterial taxonomy.</title>
        <authorList>
            <person name="Pan X."/>
        </authorList>
    </citation>
    <scope>NUCLEOTIDE SEQUENCE</scope>
    <source>
        <strain evidence="6">M0105</strain>
    </source>
</reference>
<dbReference type="CDD" id="cd11528">
    <property type="entry name" value="NTP-PPase_MazG_Nterm"/>
    <property type="match status" value="1"/>
</dbReference>
<dbReference type="InterPro" id="IPR004518">
    <property type="entry name" value="MazG-like_dom"/>
</dbReference>
<dbReference type="PANTHER" id="PTHR30522">
    <property type="entry name" value="NUCLEOSIDE TRIPHOSPHATE PYROPHOSPHOHYDROLASE"/>
    <property type="match status" value="1"/>
</dbReference>
<dbReference type="GO" id="GO:0047693">
    <property type="term" value="F:ATP diphosphatase activity"/>
    <property type="evidence" value="ECO:0007669"/>
    <property type="project" value="UniProtKB-EC"/>
</dbReference>
<feature type="domain" description="NTP pyrophosphohydrolase MazG-like" evidence="5">
    <location>
        <begin position="45"/>
        <end position="118"/>
    </location>
</feature>
<organism evidence="6 7">
    <name type="scientific">Thermohalobaculum xanthum</name>
    <dbReference type="NCBI Taxonomy" id="2753746"/>
    <lineage>
        <taxon>Bacteria</taxon>
        <taxon>Pseudomonadati</taxon>
        <taxon>Pseudomonadota</taxon>
        <taxon>Alphaproteobacteria</taxon>
        <taxon>Rhodobacterales</taxon>
        <taxon>Paracoccaceae</taxon>
        <taxon>Thermohalobaculum</taxon>
    </lineage>
</organism>
<protein>
    <recommendedName>
        <fullName evidence="4">Nucleoside triphosphate pyrophosphohydrolase</fullName>
        <ecNumber evidence="3">3.6.1.8</ecNumber>
    </recommendedName>
</protein>
<dbReference type="InterPro" id="IPR048011">
    <property type="entry name" value="NTP-PPase_MazG-like_C"/>
</dbReference>
<comment type="caution">
    <text evidence="6">The sequence shown here is derived from an EMBL/GenBank/DDBJ whole genome shotgun (WGS) entry which is preliminary data.</text>
</comment>
<dbReference type="InterPro" id="IPR011551">
    <property type="entry name" value="NTP_PyrPHydrolase_MazG"/>
</dbReference>
<dbReference type="InterPro" id="IPR048015">
    <property type="entry name" value="NTP-PPase_MazG-like_N"/>
</dbReference>
<feature type="domain" description="NTP pyrophosphohydrolase MazG-like" evidence="5">
    <location>
        <begin position="185"/>
        <end position="245"/>
    </location>
</feature>
<keyword evidence="7" id="KW-1185">Reference proteome</keyword>
<dbReference type="Gene3D" id="1.10.287.1080">
    <property type="entry name" value="MazG-like"/>
    <property type="match status" value="2"/>
</dbReference>
<dbReference type="GO" id="GO:0046047">
    <property type="term" value="P:TTP catabolic process"/>
    <property type="evidence" value="ECO:0007669"/>
    <property type="project" value="TreeGrafter"/>
</dbReference>